<dbReference type="OrthoDB" id="3397569at2"/>
<protein>
    <submittedName>
        <fullName evidence="3">Uncharacterized protein</fullName>
    </submittedName>
</protein>
<organism evidence="3 4">
    <name type="scientific">Actinoplanes teichomyceticus</name>
    <dbReference type="NCBI Taxonomy" id="1867"/>
    <lineage>
        <taxon>Bacteria</taxon>
        <taxon>Bacillati</taxon>
        <taxon>Actinomycetota</taxon>
        <taxon>Actinomycetes</taxon>
        <taxon>Micromonosporales</taxon>
        <taxon>Micromonosporaceae</taxon>
        <taxon>Actinoplanes</taxon>
    </lineage>
</organism>
<keyword evidence="4" id="KW-1185">Reference proteome</keyword>
<name>A0A561WAL2_ACTTI</name>
<dbReference type="EMBL" id="VIWY01000003">
    <property type="protein sequence ID" value="TWG20904.1"/>
    <property type="molecule type" value="Genomic_DNA"/>
</dbReference>
<comment type="caution">
    <text evidence="3">The sequence shown here is derived from an EMBL/GenBank/DDBJ whole genome shotgun (WGS) entry which is preliminary data.</text>
</comment>
<reference evidence="3 4" key="1">
    <citation type="submission" date="2019-06" db="EMBL/GenBank/DDBJ databases">
        <title>Sequencing the genomes of 1000 actinobacteria strains.</title>
        <authorList>
            <person name="Klenk H.-P."/>
        </authorList>
    </citation>
    <scope>NUCLEOTIDE SEQUENCE [LARGE SCALE GENOMIC DNA]</scope>
    <source>
        <strain evidence="3 4">DSM 43866</strain>
    </source>
</reference>
<evidence type="ECO:0000256" key="1">
    <source>
        <dbReference type="SAM" id="MobiDB-lite"/>
    </source>
</evidence>
<feature type="compositionally biased region" description="Low complexity" evidence="1">
    <location>
        <begin position="32"/>
        <end position="49"/>
    </location>
</feature>
<feature type="chain" id="PRO_5039006278" evidence="2">
    <location>
        <begin position="21"/>
        <end position="176"/>
    </location>
</feature>
<evidence type="ECO:0000313" key="3">
    <source>
        <dbReference type="EMBL" id="TWG20904.1"/>
    </source>
</evidence>
<dbReference type="RefSeq" id="WP_122979598.1">
    <property type="nucleotide sequence ID" value="NZ_BOMX01000152.1"/>
</dbReference>
<keyword evidence="2" id="KW-0732">Signal</keyword>
<dbReference type="Proteomes" id="UP000320239">
    <property type="component" value="Unassembled WGS sequence"/>
</dbReference>
<dbReference type="PROSITE" id="PS51257">
    <property type="entry name" value="PROKAR_LIPOPROTEIN"/>
    <property type="match status" value="1"/>
</dbReference>
<accession>A0A561WAL2</accession>
<feature type="region of interest" description="Disordered" evidence="1">
    <location>
        <begin position="27"/>
        <end position="66"/>
    </location>
</feature>
<evidence type="ECO:0000256" key="2">
    <source>
        <dbReference type="SAM" id="SignalP"/>
    </source>
</evidence>
<gene>
    <name evidence="3" type="ORF">FHX34_103433</name>
</gene>
<evidence type="ECO:0000313" key="4">
    <source>
        <dbReference type="Proteomes" id="UP000320239"/>
    </source>
</evidence>
<proteinExistence type="predicted"/>
<dbReference type="AlphaFoldDB" id="A0A561WAL2"/>
<sequence length="176" mass="16988">MKRTRVTSAVLLATAVLTLAACSDDDKTEAGSATPAAPASATAAPSASAIVTDPTATKDGPGSKAGAAADKELCTATDKAGQSMKKALVTLMSANSGTISAGDAKAILEDFTKQVTTALQSAGDSKVSAAAKAVADEAAKAATAADPVTAAAEPSFEKAGTDVAAACRAAGVPVSF</sequence>
<feature type="signal peptide" evidence="2">
    <location>
        <begin position="1"/>
        <end position="20"/>
    </location>
</feature>